<evidence type="ECO:0000313" key="2">
    <source>
        <dbReference type="Ensembl" id="ENSAPEP00000026283.1"/>
    </source>
</evidence>
<dbReference type="SMART" id="SM00256">
    <property type="entry name" value="FBOX"/>
    <property type="match status" value="1"/>
</dbReference>
<reference evidence="2" key="2">
    <citation type="submission" date="2025-08" db="UniProtKB">
        <authorList>
            <consortium name="Ensembl"/>
        </authorList>
    </citation>
    <scope>IDENTIFICATION</scope>
</reference>
<feature type="domain" description="F-box" evidence="1">
    <location>
        <begin position="91"/>
        <end position="137"/>
    </location>
</feature>
<dbReference type="STRING" id="161767.ENSAPEP00000026283"/>
<sequence>MAFLLGEQLYQISGQGPPPAKDFFLLEITKNEVIWKSWKISVRPEHRGAPPTQLKMAHQEFLHDKRLQCDVVTVFGQRILDYTVSLCQGKFDYLERLPDDLLLKITSYLQLKDTTLLAQVSHRFRKFCNSDKFWEETVRSRCAEFSSDMEDIANAMGWRRTFFAFFHKSAIKKQQICLPDSLPEYHSTSSICLLEQGCLFSAYPFIPHIHHTTPPSQLLFVGQ</sequence>
<accession>A0A3P8TSR9</accession>
<protein>
    <submittedName>
        <fullName evidence="2">F-box protein 36a</fullName>
    </submittedName>
</protein>
<dbReference type="SUPFAM" id="SSF81383">
    <property type="entry name" value="F-box domain"/>
    <property type="match status" value="1"/>
</dbReference>
<proteinExistence type="predicted"/>
<organism evidence="2 3">
    <name type="scientific">Amphiprion percula</name>
    <name type="common">Orange clownfish</name>
    <name type="synonym">Lutjanus percula</name>
    <dbReference type="NCBI Taxonomy" id="161767"/>
    <lineage>
        <taxon>Eukaryota</taxon>
        <taxon>Metazoa</taxon>
        <taxon>Chordata</taxon>
        <taxon>Craniata</taxon>
        <taxon>Vertebrata</taxon>
        <taxon>Euteleostomi</taxon>
        <taxon>Actinopterygii</taxon>
        <taxon>Neopterygii</taxon>
        <taxon>Teleostei</taxon>
        <taxon>Neoteleostei</taxon>
        <taxon>Acanthomorphata</taxon>
        <taxon>Ovalentaria</taxon>
        <taxon>Pomacentridae</taxon>
        <taxon>Amphiprion</taxon>
    </lineage>
</organism>
<dbReference type="Gene3D" id="1.20.1280.50">
    <property type="match status" value="1"/>
</dbReference>
<dbReference type="GeneTree" id="ENSGT00390000001015"/>
<reference evidence="2 3" key="1">
    <citation type="submission" date="2018-03" db="EMBL/GenBank/DDBJ databases">
        <title>Finding Nemo's genes: A chromosome-scale reference assembly of the genome of the orange clownfish Amphiprion percula.</title>
        <authorList>
            <person name="Lehmann R."/>
        </authorList>
    </citation>
    <scope>NUCLEOTIDE SEQUENCE</scope>
</reference>
<reference evidence="2" key="3">
    <citation type="submission" date="2025-09" db="UniProtKB">
        <authorList>
            <consortium name="Ensembl"/>
        </authorList>
    </citation>
    <scope>IDENTIFICATION</scope>
</reference>
<dbReference type="Proteomes" id="UP000265080">
    <property type="component" value="Chromosome 9"/>
</dbReference>
<evidence type="ECO:0000259" key="1">
    <source>
        <dbReference type="PROSITE" id="PS50181"/>
    </source>
</evidence>
<dbReference type="Pfam" id="PF12937">
    <property type="entry name" value="F-box-like"/>
    <property type="match status" value="1"/>
</dbReference>
<dbReference type="AlphaFoldDB" id="A0A3P8TSR9"/>
<dbReference type="PROSITE" id="PS50181">
    <property type="entry name" value="FBOX"/>
    <property type="match status" value="1"/>
</dbReference>
<name>A0A3P8TSR9_AMPPE</name>
<dbReference type="Ensembl" id="ENSAPET00000026973.1">
    <property type="protein sequence ID" value="ENSAPEP00000026283.1"/>
    <property type="gene ID" value="ENSAPEG00000018643.1"/>
</dbReference>
<keyword evidence="3" id="KW-1185">Reference proteome</keyword>
<evidence type="ECO:0000313" key="3">
    <source>
        <dbReference type="Proteomes" id="UP000265080"/>
    </source>
</evidence>
<dbReference type="InterPro" id="IPR036047">
    <property type="entry name" value="F-box-like_dom_sf"/>
</dbReference>
<dbReference type="InterPro" id="IPR001810">
    <property type="entry name" value="F-box_dom"/>
</dbReference>